<sequence>MAQELSASRAITSSPILYTLSGSETSDEVYSLPNCDEESHVQPAREHFDLVDESKKILSINDLVDVLTILRKYHFVSSGYFIFCLFLGLKYNTIKDIEVKCREDPQICLREGLAKWLMKADDVPKNGDPTWYTLLEALRSALGLDNAVANGIDKEKHAACFLFTHHISEDFIRNTTCLKNFSIMKLLVREMKLKLVESADSFELYSALKISICLNHENLQKFAVILDKDSATKNTGKVVMQDYMKVFHDNDVAVNSEETDSKAKSVSVSSDISNDFKKRRTHFAATFDKISDVVSVSIDRLKKYLQYYLEYDDKELSKCETVADILNWISRQCSLTNIELLEATVKRFEIHGAVSIIDEYKAQNQEFVDKMTLDLCLDEHFSSPPVLQLEEIKFVVDKNLRDCTVKDVDKFIQEAATKKLSTHVKLSVIRRGNSFSIVCSFPVVLSEKLISTALKNLKVLKDNGLLKLTIGYCTVYDYKDESLCYPEEGEASDEYISAEIEALEKKIELLNEQLSSFQDLSEKKEDYPLEEEETPQTGKSQMLEEKEIATEEVEDPKDMIIEKMKQEIQEKDSLIAMKMKEISKLRKASKDNTEEIKNKDSKISADGEELISLEKKLAEKETIIRGYQTEANYRIPTLNFVDDAMYTPPVDVVMMSFDKYNKLDEDWYSRAFYTHHTNGYKMCLCIRYDDMKKSSNLHAHLMVGDYDDDLQWPFRGTLMTEILHRKTKTFRYLAKIVFDDDKFCGRIWNGVPTEAGMASSIVGEGISFAESVQEPFTEYLEDNSIVILRISAVISPPPNDKKMVFEITGFSHHKKSNSECISKEFYSAKGYKFVLMVYPNGRSHFQGRSVSIFAHISMGEYDNGLLFPFRGKIIVQIVNRLDTLRYHVEKTIEFTDKTDPEERFGARVTGLTRFIGSGHSYQGFGYHDMLPHEFLFNPKPKTQYRYLKDDSLIVRVTKIEDYNV</sequence>
<dbReference type="PROSITE" id="PS50144">
    <property type="entry name" value="MATH"/>
    <property type="match status" value="1"/>
</dbReference>
<dbReference type="Pfam" id="PF22486">
    <property type="entry name" value="MATH_2"/>
    <property type="match status" value="1"/>
</dbReference>
<dbReference type="Gene3D" id="1.10.533.10">
    <property type="entry name" value="Death Domain, Fas"/>
    <property type="match status" value="1"/>
</dbReference>
<keyword evidence="1" id="KW-0175">Coiled coil</keyword>
<organism evidence="4">
    <name type="scientific">Amphimedon queenslandica</name>
    <name type="common">Sponge</name>
    <dbReference type="NCBI Taxonomy" id="400682"/>
    <lineage>
        <taxon>Eukaryota</taxon>
        <taxon>Metazoa</taxon>
        <taxon>Porifera</taxon>
        <taxon>Demospongiae</taxon>
        <taxon>Heteroscleromorpha</taxon>
        <taxon>Haplosclerida</taxon>
        <taxon>Niphatidae</taxon>
        <taxon>Amphimedon</taxon>
    </lineage>
</organism>
<reference evidence="4" key="1">
    <citation type="submission" date="2017-05" db="UniProtKB">
        <authorList>
            <consortium name="EnsemblMetazoa"/>
        </authorList>
    </citation>
    <scope>IDENTIFICATION</scope>
</reference>
<name>A0A1X7TEI1_AMPQE</name>
<evidence type="ECO:0000256" key="2">
    <source>
        <dbReference type="SAM" id="MobiDB-lite"/>
    </source>
</evidence>
<dbReference type="OrthoDB" id="6475149at2759"/>
<feature type="domain" description="MATH" evidence="3">
    <location>
        <begin position="800"/>
        <end position="958"/>
    </location>
</feature>
<dbReference type="InterPro" id="IPR049342">
    <property type="entry name" value="TRAF1-6_MATH_dom"/>
</dbReference>
<feature type="region of interest" description="Disordered" evidence="2">
    <location>
        <begin position="524"/>
        <end position="544"/>
    </location>
</feature>
<dbReference type="InParanoid" id="A0A1X7TEI1"/>
<dbReference type="SUPFAM" id="SSF49599">
    <property type="entry name" value="TRAF domain-like"/>
    <property type="match status" value="2"/>
</dbReference>
<dbReference type="InterPro" id="IPR011029">
    <property type="entry name" value="DEATH-like_dom_sf"/>
</dbReference>
<dbReference type="AlphaFoldDB" id="A0A1X7TEI1"/>
<dbReference type="EnsemblMetazoa" id="Aqu2.1.13044_001">
    <property type="protein sequence ID" value="Aqu2.1.13044_001"/>
    <property type="gene ID" value="Aqu2.1.13044"/>
</dbReference>
<dbReference type="PANTHER" id="PTHR10131:SF94">
    <property type="entry name" value="TNF RECEPTOR-ASSOCIATED FACTOR 4"/>
    <property type="match status" value="1"/>
</dbReference>
<dbReference type="Gene3D" id="2.60.210.10">
    <property type="entry name" value="Apoptosis, Tumor Necrosis Factor Receptor Associated Protein 2, Chain A"/>
    <property type="match status" value="2"/>
</dbReference>
<proteinExistence type="predicted"/>
<evidence type="ECO:0000256" key="1">
    <source>
        <dbReference type="SAM" id="Coils"/>
    </source>
</evidence>
<evidence type="ECO:0000259" key="3">
    <source>
        <dbReference type="PROSITE" id="PS50144"/>
    </source>
</evidence>
<dbReference type="InterPro" id="IPR002083">
    <property type="entry name" value="MATH/TRAF_dom"/>
</dbReference>
<dbReference type="Pfam" id="PF21355">
    <property type="entry name" value="TRAF-mep_MATH"/>
    <property type="match status" value="1"/>
</dbReference>
<protein>
    <recommendedName>
        <fullName evidence="3">MATH domain-containing protein</fullName>
    </recommendedName>
</protein>
<accession>A0A1X7TEI1</accession>
<evidence type="ECO:0000313" key="4">
    <source>
        <dbReference type="EnsemblMetazoa" id="Aqu2.1.13044_001"/>
    </source>
</evidence>
<dbReference type="PANTHER" id="PTHR10131">
    <property type="entry name" value="TNF RECEPTOR ASSOCIATED FACTOR"/>
    <property type="match status" value="1"/>
</dbReference>
<feature type="coiled-coil region" evidence="1">
    <location>
        <begin position="493"/>
        <end position="520"/>
    </location>
</feature>
<dbReference type="InterPro" id="IPR008974">
    <property type="entry name" value="TRAF-like"/>
</dbReference>